<dbReference type="InterPro" id="IPR027417">
    <property type="entry name" value="P-loop_NTPase"/>
</dbReference>
<keyword evidence="1" id="KW-0963">Cytoplasm</keyword>
<dbReference type="Gene3D" id="3.40.50.300">
    <property type="entry name" value="P-loop containing nucleotide triphosphate hydrolases"/>
    <property type="match status" value="1"/>
</dbReference>
<dbReference type="AlphaFoldDB" id="A0A4R3I5T2"/>
<keyword evidence="4" id="KW-1185">Reference proteome</keyword>
<gene>
    <name evidence="3" type="ORF">BCF53_106109</name>
</gene>
<evidence type="ECO:0000259" key="2">
    <source>
        <dbReference type="Pfam" id="PF01926"/>
    </source>
</evidence>
<dbReference type="InterPro" id="IPR006073">
    <property type="entry name" value="GTP-bd"/>
</dbReference>
<dbReference type="OrthoDB" id="5406017at2"/>
<dbReference type="PANTHER" id="PTHR42714:SF2">
    <property type="entry name" value="TRNA MODIFICATION GTPASE GTPBP3, MITOCHONDRIAL"/>
    <property type="match status" value="1"/>
</dbReference>
<feature type="domain" description="G" evidence="2">
    <location>
        <begin position="6"/>
        <end position="91"/>
    </location>
</feature>
<comment type="caution">
    <text evidence="3">The sequence shown here is derived from an EMBL/GenBank/DDBJ whole genome shotgun (WGS) entry which is preliminary data.</text>
</comment>
<name>A0A4R3I5T2_9GAMM</name>
<dbReference type="GO" id="GO:0030488">
    <property type="term" value="P:tRNA methylation"/>
    <property type="evidence" value="ECO:0007669"/>
    <property type="project" value="TreeGrafter"/>
</dbReference>
<protein>
    <submittedName>
        <fullName evidence="3">Small GTP-binding protein</fullName>
    </submittedName>
</protein>
<dbReference type="GO" id="GO:0002098">
    <property type="term" value="P:tRNA wobble uridine modification"/>
    <property type="evidence" value="ECO:0007669"/>
    <property type="project" value="TreeGrafter"/>
</dbReference>
<accession>A0A4R3I5T2</accession>
<dbReference type="EMBL" id="SLZR01000006">
    <property type="protein sequence ID" value="TCS41378.1"/>
    <property type="molecule type" value="Genomic_DNA"/>
</dbReference>
<dbReference type="GO" id="GO:0005737">
    <property type="term" value="C:cytoplasm"/>
    <property type="evidence" value="ECO:0007669"/>
    <property type="project" value="TreeGrafter"/>
</dbReference>
<dbReference type="Pfam" id="PF01926">
    <property type="entry name" value="MMR_HSR1"/>
    <property type="match status" value="1"/>
</dbReference>
<dbReference type="Proteomes" id="UP000295793">
    <property type="component" value="Unassembled WGS sequence"/>
</dbReference>
<organism evidence="3 4">
    <name type="scientific">Reinekea marinisedimentorum</name>
    <dbReference type="NCBI Taxonomy" id="230495"/>
    <lineage>
        <taxon>Bacteria</taxon>
        <taxon>Pseudomonadati</taxon>
        <taxon>Pseudomonadota</taxon>
        <taxon>Gammaproteobacteria</taxon>
        <taxon>Oceanospirillales</taxon>
        <taxon>Saccharospirillaceae</taxon>
        <taxon>Reinekea</taxon>
    </lineage>
</organism>
<evidence type="ECO:0000256" key="1">
    <source>
        <dbReference type="ARBA" id="ARBA00022490"/>
    </source>
</evidence>
<dbReference type="InterPro" id="IPR021871">
    <property type="entry name" value="DUF3482"/>
</dbReference>
<dbReference type="GO" id="GO:0005525">
    <property type="term" value="F:GTP binding"/>
    <property type="evidence" value="ECO:0007669"/>
    <property type="project" value="InterPro"/>
</dbReference>
<sequence>MTSPKLAVVGHPNKGKSSIVSTLVRQDAVAVSELSGTTTQSQSFSMMVDGKELYQLVDTPGFQRPRQVLEILQAQTQDASQRRQTVQAFLHQYAPDGNHKFKDEAELLEPIVNGAGIVYVVDGSVPYSPEYEAEMTILQWTGQPRMALINPIGGEHYVEQWQAALSQFFSVVRVFNPMTADGDKQRQILSAFAELHEPWRTSLEQAQQLLAFHLNDLQRQGGQMIAEALQQMAQYQSKLPIVSEHVDSAAKYGLRHQYEAGIRSQEKQMQQHVCELYSHHQLQLENETLEVDYPDLFDRKSWYLFGLDRTKLVGLAASAGAAAGVAIDVGVGGSSLMAGAVAGGVLSGAATLYATLKPERLKLKGMPLGGQQLVAGPIKDISFLFVLFGRAVELLAQVSRKTHADRRVVVVSGLDFSERFNQLSKVDQVKLTRLLQRLHKGLSFEETERLKRYIIDLVAFDKPD</sequence>
<dbReference type="PANTHER" id="PTHR42714">
    <property type="entry name" value="TRNA MODIFICATION GTPASE GTPBP3"/>
    <property type="match status" value="1"/>
</dbReference>
<dbReference type="Pfam" id="PF11981">
    <property type="entry name" value="DUF3482"/>
    <property type="match status" value="1"/>
</dbReference>
<dbReference type="RefSeq" id="WP_132701351.1">
    <property type="nucleotide sequence ID" value="NZ_SLZR01000006.1"/>
</dbReference>
<reference evidence="3 4" key="1">
    <citation type="submission" date="2019-03" db="EMBL/GenBank/DDBJ databases">
        <title>Genomic Encyclopedia of Archaeal and Bacterial Type Strains, Phase II (KMG-II): from individual species to whole genera.</title>
        <authorList>
            <person name="Goeker M."/>
        </authorList>
    </citation>
    <scope>NUCLEOTIDE SEQUENCE [LARGE SCALE GENOMIC DNA]</scope>
    <source>
        <strain evidence="3 4">DSM 15388</strain>
    </source>
</reference>
<dbReference type="SUPFAM" id="SSF52540">
    <property type="entry name" value="P-loop containing nucleoside triphosphate hydrolases"/>
    <property type="match status" value="1"/>
</dbReference>
<proteinExistence type="predicted"/>
<evidence type="ECO:0000313" key="4">
    <source>
        <dbReference type="Proteomes" id="UP000295793"/>
    </source>
</evidence>
<evidence type="ECO:0000313" key="3">
    <source>
        <dbReference type="EMBL" id="TCS41378.1"/>
    </source>
</evidence>